<keyword evidence="2" id="KW-0812">Transmembrane</keyword>
<evidence type="ECO:0000256" key="1">
    <source>
        <dbReference type="SAM" id="MobiDB-lite"/>
    </source>
</evidence>
<name>L8H8I2_ACACF</name>
<dbReference type="AlphaFoldDB" id="L8H8I2"/>
<dbReference type="VEuPathDB" id="AmoebaDB:ACA1_281220"/>
<feature type="transmembrane region" description="Helical" evidence="2">
    <location>
        <begin position="111"/>
        <end position="130"/>
    </location>
</feature>
<accession>L8H8I2</accession>
<feature type="compositionally biased region" description="Basic residues" evidence="1">
    <location>
        <begin position="13"/>
        <end position="29"/>
    </location>
</feature>
<evidence type="ECO:0000313" key="3">
    <source>
        <dbReference type="EMBL" id="ELR21028.1"/>
    </source>
</evidence>
<dbReference type="Proteomes" id="UP000011083">
    <property type="component" value="Unassembled WGS sequence"/>
</dbReference>
<feature type="transmembrane region" description="Helical" evidence="2">
    <location>
        <begin position="78"/>
        <end position="99"/>
    </location>
</feature>
<dbReference type="PANTHER" id="PTHR36970">
    <property type="entry name" value="UNNAMED PRODUCT"/>
    <property type="match status" value="1"/>
</dbReference>
<organism evidence="3 4">
    <name type="scientific">Acanthamoeba castellanii (strain ATCC 30010 / Neff)</name>
    <dbReference type="NCBI Taxonomy" id="1257118"/>
    <lineage>
        <taxon>Eukaryota</taxon>
        <taxon>Amoebozoa</taxon>
        <taxon>Discosea</taxon>
        <taxon>Longamoebia</taxon>
        <taxon>Centramoebida</taxon>
        <taxon>Acanthamoebidae</taxon>
        <taxon>Acanthamoeba</taxon>
    </lineage>
</organism>
<feature type="region of interest" description="Disordered" evidence="1">
    <location>
        <begin position="1"/>
        <end position="31"/>
    </location>
</feature>
<dbReference type="RefSeq" id="XP_004344771.1">
    <property type="nucleotide sequence ID" value="XM_004344721.1"/>
</dbReference>
<dbReference type="PANTHER" id="PTHR36970:SF1">
    <property type="entry name" value="BESTROPHIN HOMOLOG"/>
    <property type="match status" value="1"/>
</dbReference>
<gene>
    <name evidence="3" type="ORF">ACA1_281220</name>
</gene>
<dbReference type="KEGG" id="acan:ACA1_281220"/>
<evidence type="ECO:0000313" key="4">
    <source>
        <dbReference type="Proteomes" id="UP000011083"/>
    </source>
</evidence>
<protein>
    <submittedName>
        <fullName evidence="3">Uncharacterized protein</fullName>
    </submittedName>
</protein>
<keyword evidence="2" id="KW-0472">Membrane</keyword>
<sequence>MEEEDPTEATPLKSKKNAKATKKGQHRRTNSVLQRSYPHRYIARHEPTLEDYNTSTKSDNVNRALFQMAMRWSLIKSFCSLITLGGVGIIVLTVVSTMVCYHYDLEAALPLAFLGTGIFFPISFGISWAFKRREQALIDMADLKSAAVALYQWTTRRRGTWRKQIAKSDTPSKKGRYATDLLTASGTFSRTASEASMETIAEDEEVLSDAEDGIYINYNNHGRMALEMRTLLIDLFEEIKQQEELRLRNDWVASLLSQAQNHTRLPNTIYPARLCVRLSVHIPNSIWPSVRRTRSGLWSLGWHIHGVDIQLDVCHIGQHTNVCGRPL</sequence>
<dbReference type="EMBL" id="KB007908">
    <property type="protein sequence ID" value="ELR21028.1"/>
    <property type="molecule type" value="Genomic_DNA"/>
</dbReference>
<reference evidence="3 4" key="1">
    <citation type="journal article" date="2013" name="Genome Biol.">
        <title>Genome of Acanthamoeba castellanii highlights extensive lateral gene transfer and early evolution of tyrosine kinase signaling.</title>
        <authorList>
            <person name="Clarke M."/>
            <person name="Lohan A.J."/>
            <person name="Liu B."/>
            <person name="Lagkouvardos I."/>
            <person name="Roy S."/>
            <person name="Zafar N."/>
            <person name="Bertelli C."/>
            <person name="Schilde C."/>
            <person name="Kianianmomeni A."/>
            <person name="Burglin T.R."/>
            <person name="Frech C."/>
            <person name="Turcotte B."/>
            <person name="Kopec K.O."/>
            <person name="Synnott J.M."/>
            <person name="Choo C."/>
            <person name="Paponov I."/>
            <person name="Finkler A."/>
            <person name="Soon Heng Tan C."/>
            <person name="Hutchins A.P."/>
            <person name="Weinmeier T."/>
            <person name="Rattei T."/>
            <person name="Chu J.S."/>
            <person name="Gimenez G."/>
            <person name="Irimia M."/>
            <person name="Rigden D.J."/>
            <person name="Fitzpatrick D.A."/>
            <person name="Lorenzo-Morales J."/>
            <person name="Bateman A."/>
            <person name="Chiu C.H."/>
            <person name="Tang P."/>
            <person name="Hegemann P."/>
            <person name="Fromm H."/>
            <person name="Raoult D."/>
            <person name="Greub G."/>
            <person name="Miranda-Saavedra D."/>
            <person name="Chen N."/>
            <person name="Nash P."/>
            <person name="Ginger M.L."/>
            <person name="Horn M."/>
            <person name="Schaap P."/>
            <person name="Caler L."/>
            <person name="Loftus B."/>
        </authorList>
    </citation>
    <scope>NUCLEOTIDE SEQUENCE [LARGE SCALE GENOMIC DNA]</scope>
    <source>
        <strain evidence="3 4">Neff</strain>
    </source>
</reference>
<dbReference type="GeneID" id="14921903"/>
<keyword evidence="2" id="KW-1133">Transmembrane helix</keyword>
<evidence type="ECO:0000256" key="2">
    <source>
        <dbReference type="SAM" id="Phobius"/>
    </source>
</evidence>
<proteinExistence type="predicted"/>
<keyword evidence="4" id="KW-1185">Reference proteome</keyword>